<dbReference type="Pfam" id="PF09786">
    <property type="entry name" value="CytochromB561_N"/>
    <property type="match status" value="1"/>
</dbReference>
<proteinExistence type="predicted"/>
<dbReference type="PANTHER" id="PTHR21780:SF0">
    <property type="entry name" value="TRANSMEMBRANE PROTEIN 209"/>
    <property type="match status" value="1"/>
</dbReference>
<keyword evidence="2" id="KW-1185">Reference proteome</keyword>
<name>A0A392S639_9FABA</name>
<keyword evidence="1" id="KW-0812">Transmembrane</keyword>
<dbReference type="PANTHER" id="PTHR21780">
    <property type="entry name" value="TRANSMEMBRANE PROTEIN 209"/>
    <property type="match status" value="1"/>
</dbReference>
<dbReference type="InterPro" id="IPR019176">
    <property type="entry name" value="Cytochrome_B561-rel"/>
</dbReference>
<sequence length="70" mass="7864">SGDLPPPMSMEEAVEAFVHLGIYPQIEQWRDGLRQWFASVLLNPLLHKIETSHVQIISSASLLPAKRSVK</sequence>
<organism evidence="1 2">
    <name type="scientific">Trifolium medium</name>
    <dbReference type="NCBI Taxonomy" id="97028"/>
    <lineage>
        <taxon>Eukaryota</taxon>
        <taxon>Viridiplantae</taxon>
        <taxon>Streptophyta</taxon>
        <taxon>Embryophyta</taxon>
        <taxon>Tracheophyta</taxon>
        <taxon>Spermatophyta</taxon>
        <taxon>Magnoliopsida</taxon>
        <taxon>eudicotyledons</taxon>
        <taxon>Gunneridae</taxon>
        <taxon>Pentapetalae</taxon>
        <taxon>rosids</taxon>
        <taxon>fabids</taxon>
        <taxon>Fabales</taxon>
        <taxon>Fabaceae</taxon>
        <taxon>Papilionoideae</taxon>
        <taxon>50 kb inversion clade</taxon>
        <taxon>NPAAA clade</taxon>
        <taxon>Hologalegina</taxon>
        <taxon>IRL clade</taxon>
        <taxon>Trifolieae</taxon>
        <taxon>Trifolium</taxon>
    </lineage>
</organism>
<reference evidence="1 2" key="1">
    <citation type="journal article" date="2018" name="Front. Plant Sci.">
        <title>Red Clover (Trifolium pratense) and Zigzag Clover (T. medium) - A Picture of Genomic Similarities and Differences.</title>
        <authorList>
            <person name="Dluhosova J."/>
            <person name="Istvanek J."/>
            <person name="Nedelnik J."/>
            <person name="Repkova J."/>
        </authorList>
    </citation>
    <scope>NUCLEOTIDE SEQUENCE [LARGE SCALE GENOMIC DNA]</scope>
    <source>
        <strain evidence="2">cv. 10/8</strain>
        <tissue evidence="1">Leaf</tissue>
    </source>
</reference>
<dbReference type="AlphaFoldDB" id="A0A392S639"/>
<dbReference type="GO" id="GO:0016020">
    <property type="term" value="C:membrane"/>
    <property type="evidence" value="ECO:0007669"/>
    <property type="project" value="TreeGrafter"/>
</dbReference>
<protein>
    <submittedName>
        <fullName evidence="1">Transmembrane protein 209-like</fullName>
    </submittedName>
</protein>
<keyword evidence="1" id="KW-0472">Membrane</keyword>
<comment type="caution">
    <text evidence="1">The sequence shown here is derived from an EMBL/GenBank/DDBJ whole genome shotgun (WGS) entry which is preliminary data.</text>
</comment>
<dbReference type="Proteomes" id="UP000265520">
    <property type="component" value="Unassembled WGS sequence"/>
</dbReference>
<evidence type="ECO:0000313" key="1">
    <source>
        <dbReference type="EMBL" id="MCI44413.1"/>
    </source>
</evidence>
<accession>A0A392S639</accession>
<dbReference type="EMBL" id="LXQA010330273">
    <property type="protein sequence ID" value="MCI44413.1"/>
    <property type="molecule type" value="Genomic_DNA"/>
</dbReference>
<evidence type="ECO:0000313" key="2">
    <source>
        <dbReference type="Proteomes" id="UP000265520"/>
    </source>
</evidence>
<feature type="non-terminal residue" evidence="1">
    <location>
        <position position="1"/>
    </location>
</feature>